<dbReference type="KEGG" id="cfu:CFU_0283"/>
<gene>
    <name evidence="6" type="ordered locus">CFU_0283</name>
</gene>
<feature type="domain" description="Trimeric autotransporter adhesin YadA-like head" evidence="3">
    <location>
        <begin position="1984"/>
        <end position="2010"/>
    </location>
</feature>
<dbReference type="Pfam" id="PF05662">
    <property type="entry name" value="YadA_stalk"/>
    <property type="match status" value="11"/>
</dbReference>
<organism evidence="6 7">
    <name type="scientific">Collimonas fungivorans (strain Ter331)</name>
    <dbReference type="NCBI Taxonomy" id="1005048"/>
    <lineage>
        <taxon>Bacteria</taxon>
        <taxon>Pseudomonadati</taxon>
        <taxon>Pseudomonadota</taxon>
        <taxon>Betaproteobacteria</taxon>
        <taxon>Burkholderiales</taxon>
        <taxon>Oxalobacteraceae</taxon>
        <taxon>Collimonas</taxon>
    </lineage>
</organism>
<feature type="domain" description="Trimeric autotransporter adhesin YadA-like head" evidence="3">
    <location>
        <begin position="1610"/>
        <end position="1636"/>
    </location>
</feature>
<feature type="domain" description="Trimeric autotransporter adhesin YadA-like head" evidence="3">
    <location>
        <begin position="552"/>
        <end position="575"/>
    </location>
</feature>
<feature type="domain" description="Trimeric autotransporter adhesin YadA-like head" evidence="3">
    <location>
        <begin position="1771"/>
        <end position="1796"/>
    </location>
</feature>
<reference evidence="7" key="6">
    <citation type="submission" date="2011-05" db="EMBL/GenBank/DDBJ databases">
        <title>Complete sequence of Collimonas fungivorans Ter331.</title>
        <authorList>
            <person name="Leveau J.H."/>
        </authorList>
    </citation>
    <scope>NUCLEOTIDE SEQUENCE [LARGE SCALE GENOMIC DNA]</scope>
    <source>
        <strain evidence="7">Ter331</strain>
    </source>
</reference>
<feature type="domain" description="Trimeric autotransporter adhesin YadA-like stalk" evidence="4">
    <location>
        <begin position="982"/>
        <end position="1024"/>
    </location>
</feature>
<dbReference type="GO" id="GO:0019867">
    <property type="term" value="C:outer membrane"/>
    <property type="evidence" value="ECO:0007669"/>
    <property type="project" value="InterPro"/>
</dbReference>
<feature type="domain" description="ESPR" evidence="5">
    <location>
        <begin position="68"/>
        <end position="117"/>
    </location>
</feature>
<keyword evidence="7" id="KW-1185">Reference proteome</keyword>
<feature type="domain" description="Trimeric autotransporter adhesin YadA-like stalk" evidence="4">
    <location>
        <begin position="2252"/>
        <end position="2284"/>
    </location>
</feature>
<feature type="domain" description="Trimeric autotransporter adhesin YadA-like head" evidence="3">
    <location>
        <begin position="1743"/>
        <end position="1768"/>
    </location>
</feature>
<feature type="domain" description="Trimeric autotransporter adhesin YadA-like head" evidence="3">
    <location>
        <begin position="264"/>
        <end position="291"/>
    </location>
</feature>
<feature type="domain" description="Trimeric autotransporter adhesin YadA-like head" evidence="3">
    <location>
        <begin position="2122"/>
        <end position="2148"/>
    </location>
</feature>
<feature type="domain" description="Trimeric autotransporter adhesin YadA-like stalk" evidence="4">
    <location>
        <begin position="1255"/>
        <end position="1297"/>
    </location>
</feature>
<dbReference type="InterPro" id="IPR008635">
    <property type="entry name" value="Coiled_stalk_dom"/>
</dbReference>
<sequence>MSPCWVFSGDGDGCRKKSIRLHRNKQADGRQVFVKNVLNMPTSCPELLRACISSPLLFPYSLNQGDVMNKIHSKVWSPARNQFVVASEIAACPRGGAPGQGGRRALLRSRSPAVFAALVASGWLGWASLAQAQAQAVDCSTAPYNFYNGTASCMGFQSAATGVGATALGSLAHANVLGGLAVGYNALSNAQNGISLGFQAYTNAINSIYLGARTAAGTGALAGGAIGIGTDVTASGPNSVALGTLAIGAGTNSVAVANSSSVDANSVNSIAIGYLTKVTNSNNAVALGSGSLVSGGTHGTAVGWQAYASALNAVYLGARTAGTGASAESAVGIGTDVSASGIYSIGMGLGAKASQGDAIAIGRQAVATGINSIYLGSLQSGIAGSGATANNAIAVGTDITASGVGALALGNFTVASGVNSVALGASSATASDALSMGRQANASAANTIAIGLASTAQAASTIAFGDSNTVAAAAGTGSIAGGHNSQVKGGTGAVALGEGQTVTGNGAVAIGDPNVSNGNGAVTMGANNVAAGDAAGATAAAGAVAIGNNNQAIGQGSVALGNASKALAAGALALGDTATANNAKDVALGSGSTTVTAVGTGSITIGGTVYNFAGTNPTSTVSVGAVGSERTITNVAAGRISDTSTDAINGSQLYATNQAVQAIAASTPLHYYSVNDAGTQQANYINNGATGNNSVAAGVAASASGNRSIAMGFQTQASATQALAIGDGATASGSQATALGVGAVSSGVSGSTAVGANSIASGVNSVAAGVFSSATGATSAAFGPGALAAAARSTAFGPSAQANAASTVSFGDTSVVAAAAGPGSIAGGHNSQVTGGTGAVALGEGQVANGNGAVAIGDPNSAIGTGAVTVGANNTSNGQGAIALGNSNSATGQGSIALGNASTAAVAGGIALGDTANAALGNGVAIGANSIAGNANDVALGAGSTTAAPHTGVTAQFGGTAAGIANAASGVVSVGAGGSERQIQNVAAGVISATSTDAINGSQLNTVVTGINNLGTTTAGTLGGGAAYDPATGNVAGFSQPINTVSATGAVTGPTAQTTVAGALTALNTNVDNTANIAVKYDAVGGSKITLGATGGAGAGAPVTITNLAPAALNPTSTDAVNGSQLYGTNQNVTNLTDGKIGPFVSDNSVTAVQPVSSGANASAGGFGATATGAASTVVGNQATDNGNANATVLGQGASIAAGTAGSNVALGQGSTVAAAAVPTTGATIGGTAYTFAGGAPAGVVSVGSAGNERQITNVAAGQLSGTSTDAVNGSQLFATNTQVTANTTAITNINNGGGIKYFHASSTLADSTATGTDSVAVGPTANASATDAMALGHGSAATNVGAVALGAGSTTTAAVVTTGTTINGTAYNYAGTAPTSTVSIGNVGNERTITNVAAGQVSGTSTDAVNGSQLFATDTAVTSLGNTVNNITNGKAGPFVSDNSVTAVQPVSSGANASAGGFGATATGAASTVVGNQATDNGNANATVLGQGASIAAGTAGSNVALGQGSTVAAAAVPTTGATIGGTAYTFAGGAPAGVVSVGSAGNERQITNVAAGQLSGTSTDAVNGSQLFATNTQVTANTTAITNINNGGGIKYFHASSTLADSTATGTDSVAVGPTANASATDAMALGHGSAATNAGAVALGAGSTTAAAVATTGATINGTTYAFAGAAPTSTVSVGSVGNERTITNVAAGQLSTSSTDAVNGSQLNATNLAIAASKTHYYSVNDGGTQGGNYNNNGATGVDALAAGVGSSAAALNDVAIGNLAAASGGSSIAIGDGAQASGANSISIGTGNIVSGASSVAIGDPTTITGTGSFSVGNNNNIASNNTFVFGSNVTVPTGFDGSVVLGSGSAAAAANPVSSGTVNGTTYGGFAGATPTSTVSVGAVGAERQITNVAAGQLTATSTDAINGSQLYSVASGLGTAISNLSTVVNANQFPIASSEGKAFSGAIGAAGSNSLGMGTNAVATGQNATAAGQGSVANQANTTALGQGAQATAANSTALGQGAVAGTGNSVAIGSASATTAAVATAGTTIRGTAYSFAGGAPVGTVSVGSAGNERQIQNVAAGQLSATSTDAINGSQLYATNSAINNLTNVVTSTQVKYYSDNSSGGGNVNNDGATGADAMAMGKNTTATATNAVAMGPGASATASNGVAIGAGSTADRAGLGGAKESFSNAAVASTQGAVSVGSAGNERQITNVAGGTQATDAVNVRQLQAVQAGGVHYDTNTDGSTNYSSVTMGNGGSSPVAIHNVEAGTAATDAVNVSQLNTGLSSAVQQANQHADGLAMQLQNNINDVAKKAYAGVAAAMSMESAPYVPGKITYSAGYGYYQNQNAIGISLRRTADNGRWALSGGVSGTTSGGVAARLAVSGVLN</sequence>
<name>G0A848_COLFT</name>
<feature type="domain" description="Trimeric autotransporter adhesin YadA-like head" evidence="3">
    <location>
        <begin position="160"/>
        <end position="186"/>
    </location>
</feature>
<dbReference type="InterPro" id="IPR011049">
    <property type="entry name" value="Serralysin-like_metalloprot_C"/>
</dbReference>
<feature type="domain" description="Trimeric autotransporter adhesin YadA-like head" evidence="3">
    <location>
        <begin position="774"/>
        <end position="800"/>
    </location>
</feature>
<dbReference type="eggNOG" id="COG5295">
    <property type="taxonomic scope" value="Bacteria"/>
</dbReference>
<dbReference type="Gene3D" id="1.20.5.170">
    <property type="match status" value="2"/>
</dbReference>
<feature type="domain" description="Trimeric autotransporter adhesin YadA-like stalk" evidence="4">
    <location>
        <begin position="1895"/>
        <end position="1938"/>
    </location>
</feature>
<feature type="domain" description="Trimeric autotransporter adhesin YadA-like head" evidence="3">
    <location>
        <begin position="1314"/>
        <end position="1340"/>
    </location>
</feature>
<dbReference type="Gene3D" id="2.60.40.4050">
    <property type="match status" value="1"/>
</dbReference>
<dbReference type="GO" id="GO:0015031">
    <property type="term" value="P:protein transport"/>
    <property type="evidence" value="ECO:0007669"/>
    <property type="project" value="UniProtKB-KW"/>
</dbReference>
<keyword evidence="2" id="KW-0653">Protein transport</keyword>
<feature type="domain" description="Trimeric autotransporter adhesin YadA-like head" evidence="3">
    <location>
        <begin position="750"/>
        <end position="769"/>
    </location>
</feature>
<feature type="domain" description="Trimeric autotransporter adhesin YadA-like stalk" evidence="4">
    <location>
        <begin position="1551"/>
        <end position="1593"/>
    </location>
</feature>
<dbReference type="CDD" id="cd12820">
    <property type="entry name" value="LbR_YadA-like"/>
    <property type="match status" value="2"/>
</dbReference>
<evidence type="ECO:0000313" key="7">
    <source>
        <dbReference type="Proteomes" id="UP000008392"/>
    </source>
</evidence>
<dbReference type="Pfam" id="PF05658">
    <property type="entry name" value="YadA_head"/>
    <property type="match status" value="20"/>
</dbReference>
<evidence type="ECO:0000259" key="3">
    <source>
        <dbReference type="Pfam" id="PF05658"/>
    </source>
</evidence>
<feature type="domain" description="Trimeric autotransporter adhesin YadA-like head" evidence="3">
    <location>
        <begin position="1956"/>
        <end position="1982"/>
    </location>
</feature>
<feature type="domain" description="Trimeric autotransporter adhesin YadA-like head" evidence="3">
    <location>
        <begin position="689"/>
        <end position="713"/>
    </location>
</feature>
<feature type="domain" description="Trimeric autotransporter adhesin YadA-like head" evidence="3">
    <location>
        <begin position="296"/>
        <end position="314"/>
    </location>
</feature>
<feature type="domain" description="Trimeric autotransporter adhesin YadA-like stalk" evidence="4">
    <location>
        <begin position="2198"/>
        <end position="2236"/>
    </location>
</feature>
<feature type="domain" description="Trimeric autotransporter adhesin YadA-like head" evidence="3">
    <location>
        <begin position="428"/>
        <end position="451"/>
    </location>
</feature>
<feature type="domain" description="Trimeric autotransporter adhesin YadA-like stalk" evidence="4">
    <location>
        <begin position="1105"/>
        <end position="1144"/>
    </location>
</feature>
<dbReference type="InterPro" id="IPR008640">
    <property type="entry name" value="Adhesin_Head_dom"/>
</dbReference>
<protein>
    <submittedName>
        <fullName evidence="6">Hemagluttinin motif protein</fullName>
    </submittedName>
</protein>
<feature type="domain" description="Trimeric autotransporter adhesin YadA-like head" evidence="3">
    <location>
        <begin position="339"/>
        <end position="365"/>
    </location>
</feature>
<evidence type="ECO:0000259" key="4">
    <source>
        <dbReference type="Pfam" id="PF05662"/>
    </source>
</evidence>
<dbReference type="Proteomes" id="UP000008392">
    <property type="component" value="Chromosome"/>
</dbReference>
<feature type="domain" description="Trimeric autotransporter adhesin YadA-like stalk" evidence="4">
    <location>
        <begin position="1394"/>
        <end position="1436"/>
    </location>
</feature>
<evidence type="ECO:0000313" key="6">
    <source>
        <dbReference type="EMBL" id="AEK60121.1"/>
    </source>
</evidence>
<dbReference type="SUPFAM" id="SSF101967">
    <property type="entry name" value="Adhesin YadA, collagen-binding domain"/>
    <property type="match status" value="13"/>
</dbReference>
<dbReference type="EMBL" id="CP002745">
    <property type="protein sequence ID" value="AEK60121.1"/>
    <property type="molecule type" value="Genomic_DNA"/>
</dbReference>
<evidence type="ECO:0000256" key="1">
    <source>
        <dbReference type="ARBA" id="ARBA00022448"/>
    </source>
</evidence>
<feature type="domain" description="Trimeric autotransporter adhesin YadA-like head" evidence="3">
    <location>
        <begin position="890"/>
        <end position="914"/>
    </location>
</feature>
<feature type="domain" description="Trimeric autotransporter adhesin YadA-like stalk" evidence="4">
    <location>
        <begin position="2063"/>
        <end position="2103"/>
    </location>
</feature>
<dbReference type="Gene3D" id="2.150.10.10">
    <property type="entry name" value="Serralysin-like metalloprotease, C-terminal"/>
    <property type="match status" value="14"/>
</dbReference>
<dbReference type="Gene3D" id="6.10.250.2040">
    <property type="match status" value="2"/>
</dbReference>
<accession>G0A848</accession>
<dbReference type="Pfam" id="PF13018">
    <property type="entry name" value="ESPR"/>
    <property type="match status" value="1"/>
</dbReference>
<reference evidence="6 7" key="3">
    <citation type="journal article" date="2008" name="FEMS Microbiol. Ecol.">
        <title>Identification and characterization of genes underlying chitinolysis in Collimonas fungivorans Ter331.</title>
        <authorList>
            <person name="Fritsche K."/>
            <person name="de Boer W."/>
            <person name="Gerards S."/>
            <person name="van den Berg M."/>
            <person name="van Veen J.A."/>
            <person name="Leveau J.H."/>
        </authorList>
    </citation>
    <scope>NUCLEOTIDE SEQUENCE [LARGE SCALE GENOMIC DNA]</scope>
    <source>
        <strain evidence="6 7">Ter331</strain>
    </source>
</reference>
<proteinExistence type="predicted"/>
<feature type="domain" description="Trimeric autotransporter adhesin YadA-like stalk" evidence="4">
    <location>
        <begin position="1690"/>
        <end position="1732"/>
    </location>
</feature>
<feature type="domain" description="Trimeric autotransporter adhesin YadA-like head" evidence="3">
    <location>
        <begin position="401"/>
        <end position="427"/>
    </location>
</feature>
<dbReference type="InterPro" id="IPR045584">
    <property type="entry name" value="Pilin-like"/>
</dbReference>
<dbReference type="HOGENOM" id="CLU_229839_0_0_4"/>
<dbReference type="SUPFAM" id="SSF54523">
    <property type="entry name" value="Pili subunits"/>
    <property type="match status" value="1"/>
</dbReference>
<dbReference type="STRING" id="1005048.CFU_0283"/>
<reference evidence="6 7" key="5">
    <citation type="journal article" date="2011" name="ISME J.">
        <title>Dual transcriptional profiling of a bacterial/fungal confrontation: Collimonas fungivorans versus Aspergillus niger.</title>
        <authorList>
            <person name="Mela F."/>
            <person name="Fritsche K."/>
            <person name="de Boer W."/>
            <person name="van Veen J.A."/>
            <person name="de Graaff L.H."/>
            <person name="van den Berg M."/>
            <person name="Leveau J.H."/>
        </authorList>
    </citation>
    <scope>NUCLEOTIDE SEQUENCE [LARGE SCALE GENOMIC DNA]</scope>
    <source>
        <strain evidence="6 7">Ter331</strain>
    </source>
</reference>
<reference evidence="6 7" key="2">
    <citation type="journal article" date="2006" name="J. Microbiol. Methods">
        <title>Genomic flank-sequencing of plasposon insertion sites for rapid identification of functional genes.</title>
        <authorList>
            <person name="Leveau J.H."/>
            <person name="Gerards S."/>
            <person name="Fritsche K."/>
            <person name="Zondag G."/>
            <person name="van Veen J.A."/>
        </authorList>
    </citation>
    <scope>NUCLEOTIDE SEQUENCE [LARGE SCALE GENOMIC DNA]</scope>
    <source>
        <strain evidence="6 7">Ter331</strain>
    </source>
</reference>
<evidence type="ECO:0000256" key="2">
    <source>
        <dbReference type="ARBA" id="ARBA00022927"/>
    </source>
</evidence>
<feature type="domain" description="Trimeric autotransporter adhesin YadA-like head" evidence="3">
    <location>
        <begin position="717"/>
        <end position="743"/>
    </location>
</feature>
<reference evidence="6 7" key="4">
    <citation type="journal article" date="2010" name="Environ. Microbiol.">
        <title>The bacterial genus Collimonas: mycophagy, weathering and other adaptive solutions to life in oligotrophic soil environments.</title>
        <authorList>
            <person name="Leveau J.H."/>
            <person name="Uroz S."/>
            <person name="de Boer W."/>
        </authorList>
    </citation>
    <scope>NUCLEOTIDE SEQUENCE [LARGE SCALE GENOMIC DNA]</scope>
    <source>
        <strain evidence="6 7">Ter331</strain>
    </source>
</reference>
<feature type="domain" description="Trimeric autotransporter adhesin YadA-like head" evidence="3">
    <location>
        <begin position="234"/>
        <end position="256"/>
    </location>
</feature>
<keyword evidence="1" id="KW-0813">Transport</keyword>
<dbReference type="InterPro" id="IPR024973">
    <property type="entry name" value="ESPR"/>
</dbReference>
<evidence type="ECO:0000259" key="5">
    <source>
        <dbReference type="Pfam" id="PF13018"/>
    </source>
</evidence>
<feature type="domain" description="Trimeric autotransporter adhesin YadA-like stalk" evidence="4">
    <location>
        <begin position="632"/>
        <end position="663"/>
    </location>
</feature>
<reference evidence="6 7" key="1">
    <citation type="journal article" date="2004" name="Environ. Microbiol.">
        <title>Phylogeny-function analysis of (meta)genomic libraries: screening for expression of ribosomal RNA genes by large-insert library fluorescent in situ hybridization (LIL-FISH).</title>
        <authorList>
            <person name="Leveau J.H."/>
            <person name="Gerards S."/>
            <person name="de Boer W."/>
            <person name="van Veen J.A."/>
        </authorList>
    </citation>
    <scope>NUCLEOTIDE SEQUENCE [LARGE SCALE GENOMIC DNA]</scope>
    <source>
        <strain evidence="6 7">Ter331</strain>
    </source>
</reference>